<organism evidence="3 4">
    <name type="scientific">Mycobacterium phage Che12</name>
    <dbReference type="NCBI Taxonomy" id="2911435"/>
    <lineage>
        <taxon>Viruses</taxon>
        <taxon>Duplodnaviria</taxon>
        <taxon>Heunggongvirae</taxon>
        <taxon>Uroviricota</taxon>
        <taxon>Caudoviricetes</taxon>
        <taxon>Fromanvirus</taxon>
        <taxon>Fromanvirus Che12</taxon>
    </lineage>
</organism>
<gene>
    <name evidence="3" type="primary">34</name>
    <name evidence="3" type="ORF">PBI_CHE12_34</name>
</gene>
<evidence type="ECO:0000313" key="3">
    <source>
        <dbReference type="EMBL" id="ABE67353.1"/>
    </source>
</evidence>
<keyword evidence="4" id="KW-1185">Reference proteome</keyword>
<evidence type="ECO:0000259" key="2">
    <source>
        <dbReference type="Pfam" id="PF21722"/>
    </source>
</evidence>
<proteinExistence type="predicted"/>
<dbReference type="Pfam" id="PF21722">
    <property type="entry name" value="Gly_rich_2"/>
    <property type="match status" value="1"/>
</dbReference>
<protein>
    <recommendedName>
        <fullName evidence="2">Glycine-rich domain-containing protein</fullName>
    </recommendedName>
</protein>
<evidence type="ECO:0000313" key="4">
    <source>
        <dbReference type="Proteomes" id="UP000002541"/>
    </source>
</evidence>
<reference evidence="3 4" key="1">
    <citation type="journal article" date="2006" name="PLoS Genet.">
        <title>Exploring the mycobacteriophage metaproteome: phage genomics as an educational platform.</title>
        <authorList>
            <person name="Hatfull G.F."/>
            <person name="Pedulla M.L."/>
            <person name="Jacobs-Sera D."/>
            <person name="Cichon P.M."/>
            <person name="Foley A."/>
            <person name="Ford M.E."/>
            <person name="Gonda R.M."/>
            <person name="Houtz J.M."/>
            <person name="Hryckowian A.J."/>
            <person name="Kelchner V.A."/>
            <person name="Namburi S."/>
            <person name="Pajcini K.V."/>
            <person name="Popovich M.G."/>
            <person name="Schleicher D.T."/>
            <person name="Simanek B.Z."/>
            <person name="Smith A.L."/>
            <person name="Zdanowicz G.M."/>
            <person name="Kumar V."/>
            <person name="Peebles C.L."/>
            <person name="Jacobs W.R.Jr."/>
            <person name="Lawrence J.G."/>
            <person name="Hendrix R.W."/>
        </authorList>
    </citation>
    <scope>NUCLEOTIDE SEQUENCE [LARGE SCALE GENOMIC DNA]</scope>
</reference>
<dbReference type="OrthoDB" id="17155at10239"/>
<dbReference type="RefSeq" id="YP_655613.1">
    <property type="nucleotide sequence ID" value="NC_008203.1"/>
</dbReference>
<name>Q1A0I3_9CAUD</name>
<evidence type="ECO:0000256" key="1">
    <source>
        <dbReference type="SAM" id="MobiDB-lite"/>
    </source>
</evidence>
<accession>Q1A0I3</accession>
<dbReference type="KEGG" id="vg:4156970"/>
<feature type="domain" description="Glycine-rich" evidence="2">
    <location>
        <begin position="45"/>
        <end position="219"/>
    </location>
</feature>
<feature type="compositionally biased region" description="Gly residues" evidence="1">
    <location>
        <begin position="178"/>
        <end position="194"/>
    </location>
</feature>
<feature type="region of interest" description="Disordered" evidence="1">
    <location>
        <begin position="170"/>
        <end position="211"/>
    </location>
</feature>
<dbReference type="Proteomes" id="UP000002541">
    <property type="component" value="Segment"/>
</dbReference>
<dbReference type="InterPro" id="IPR049304">
    <property type="entry name" value="Gly_rich_dom"/>
</dbReference>
<dbReference type="EMBL" id="DQ398043">
    <property type="protein sequence ID" value="ABE67353.1"/>
    <property type="molecule type" value="Genomic_DNA"/>
</dbReference>
<sequence>MTGIALGLNDLRKISIGGSTPILKVSLGSTQVWPAFDPVRATFTDGAYTFNIPAGCKFIDVILLGAGGGGQGFASAGIWGQGGFAGNWVTVTLERGVHIPMSTLQITGVIGVGGDGGAGSFVSQNPGKAGTATTALATGMSSLSAAGGAGGNNGGSLDYLGKSPGNRTYNDQLYQGGAESGDGAGNPAGGGGAAGRASWPSSGSNGGKGARGQAWFYAY</sequence>